<dbReference type="EMBL" id="CM029050">
    <property type="protein sequence ID" value="KAG2566750.1"/>
    <property type="molecule type" value="Genomic_DNA"/>
</dbReference>
<gene>
    <name evidence="1" type="ORF">PVAP13_7NG246400</name>
</gene>
<dbReference type="EMBL" id="CM029050">
    <property type="protein sequence ID" value="KAG2566748.1"/>
    <property type="molecule type" value="Genomic_DNA"/>
</dbReference>
<sequence>MLVAVGMDALGCDDEKATGMLISETKVRRGVYIPRRFILNQVMDALKLKVHSSAYDSTFEALGMETTWMHVDLPCGNQPGSDSTTVIFGTPQASHSEADESACQAVLNYYSNARDVKIDDYSHSALKMKQEQLDASNFFCNAMQDKMVRLVLECDAALNAVQDYKQSNDMKIHTLSETLIKKKQDELNNDFFYEILQDKVDLLQDRNIQKDRYNLMVHDIASICGQFHDLLPIKKIQPDQNISEYTETGFVFVGNKNNPSRIDQLALALLKILHDGIVNEAKHAATPF</sequence>
<reference evidence="1" key="1">
    <citation type="submission" date="2020-05" db="EMBL/GenBank/DDBJ databases">
        <title>WGS assembly of Panicum virgatum.</title>
        <authorList>
            <person name="Lovell J.T."/>
            <person name="Jenkins J."/>
            <person name="Shu S."/>
            <person name="Juenger T.E."/>
            <person name="Schmutz J."/>
        </authorList>
    </citation>
    <scope>NUCLEOTIDE SEQUENCE</scope>
    <source>
        <strain evidence="1">AP13</strain>
    </source>
</reference>
<dbReference type="EMBL" id="CM029050">
    <property type="protein sequence ID" value="KAG2566751.1"/>
    <property type="molecule type" value="Genomic_DNA"/>
</dbReference>
<dbReference type="EMBL" id="CM029050">
    <property type="protein sequence ID" value="KAG2566745.1"/>
    <property type="molecule type" value="Genomic_DNA"/>
</dbReference>
<name>A0A8T0PYN0_PANVG</name>
<dbReference type="Proteomes" id="UP000823388">
    <property type="component" value="Chromosome 7N"/>
</dbReference>
<dbReference type="EMBL" id="CM029050">
    <property type="protein sequence ID" value="KAG2566746.1"/>
    <property type="molecule type" value="Genomic_DNA"/>
</dbReference>
<accession>A0A8T0PYN0</accession>
<evidence type="ECO:0000313" key="2">
    <source>
        <dbReference type="Proteomes" id="UP000823388"/>
    </source>
</evidence>
<organism evidence="1 2">
    <name type="scientific">Panicum virgatum</name>
    <name type="common">Blackwell switchgrass</name>
    <dbReference type="NCBI Taxonomy" id="38727"/>
    <lineage>
        <taxon>Eukaryota</taxon>
        <taxon>Viridiplantae</taxon>
        <taxon>Streptophyta</taxon>
        <taxon>Embryophyta</taxon>
        <taxon>Tracheophyta</taxon>
        <taxon>Spermatophyta</taxon>
        <taxon>Magnoliopsida</taxon>
        <taxon>Liliopsida</taxon>
        <taxon>Poales</taxon>
        <taxon>Poaceae</taxon>
        <taxon>PACMAD clade</taxon>
        <taxon>Panicoideae</taxon>
        <taxon>Panicodae</taxon>
        <taxon>Paniceae</taxon>
        <taxon>Panicinae</taxon>
        <taxon>Panicum</taxon>
        <taxon>Panicum sect. Hiantes</taxon>
    </lineage>
</organism>
<dbReference type="AlphaFoldDB" id="A0A8T0PYN0"/>
<proteinExistence type="predicted"/>
<evidence type="ECO:0000313" key="1">
    <source>
        <dbReference type="EMBL" id="KAG2566750.1"/>
    </source>
</evidence>
<dbReference type="EMBL" id="CM029050">
    <property type="protein sequence ID" value="KAG2566749.1"/>
    <property type="molecule type" value="Genomic_DNA"/>
</dbReference>
<keyword evidence="2" id="KW-1185">Reference proteome</keyword>
<comment type="caution">
    <text evidence="1">The sequence shown here is derived from an EMBL/GenBank/DDBJ whole genome shotgun (WGS) entry which is preliminary data.</text>
</comment>
<protein>
    <submittedName>
        <fullName evidence="1">Uncharacterized protein</fullName>
    </submittedName>
</protein>